<keyword evidence="3 7" id="KW-0732">Signal</keyword>
<evidence type="ECO:0000256" key="7">
    <source>
        <dbReference type="HAMAP-Rule" id="MF_00997"/>
    </source>
</evidence>
<comment type="subcellular location">
    <subcellularLocation>
        <location evidence="7">Periplasm</location>
    </subcellularLocation>
</comment>
<dbReference type="GO" id="GO:0008270">
    <property type="term" value="F:zinc ion binding"/>
    <property type="evidence" value="ECO:0007669"/>
    <property type="project" value="UniProtKB-UniRule"/>
</dbReference>
<comment type="caution">
    <text evidence="9">The sequence shown here is derived from an EMBL/GenBank/DDBJ whole genome shotgun (WGS) entry which is preliminary data.</text>
</comment>
<dbReference type="InterPro" id="IPR051156">
    <property type="entry name" value="Mito/Outer_Membr_Metalloprot"/>
</dbReference>
<gene>
    <name evidence="9" type="ORF">Q4535_09095</name>
</gene>
<feature type="active site" description="Proton donor" evidence="7">
    <location>
        <position position="220"/>
    </location>
</feature>
<accession>A0AAP4TXL9</accession>
<keyword evidence="1 7" id="KW-0645">Protease</keyword>
<reference evidence="9" key="1">
    <citation type="submission" date="2023-07" db="EMBL/GenBank/DDBJ databases">
        <title>Genome content predicts the carbon catabolic preferences of heterotrophic bacteria.</title>
        <authorList>
            <person name="Gralka M."/>
        </authorList>
    </citation>
    <scope>NUCLEOTIDE SEQUENCE</scope>
    <source>
        <strain evidence="9">C2R13</strain>
    </source>
</reference>
<evidence type="ECO:0000256" key="3">
    <source>
        <dbReference type="ARBA" id="ARBA00022729"/>
    </source>
</evidence>
<organism evidence="9 10">
    <name type="scientific">Cobetia amphilecti</name>
    <dbReference type="NCBI Taxonomy" id="1055104"/>
    <lineage>
        <taxon>Bacteria</taxon>
        <taxon>Pseudomonadati</taxon>
        <taxon>Pseudomonadota</taxon>
        <taxon>Gammaproteobacteria</taxon>
        <taxon>Oceanospirillales</taxon>
        <taxon>Halomonadaceae</taxon>
        <taxon>Cobetia</taxon>
    </lineage>
</organism>
<comment type="function">
    <text evidence="7">Functions as both a chaperone and a metalloprotease. Maintains the integrity of the outer membrane by promoting either the assembly or the elimination of outer membrane proteins, depending on their folding state.</text>
</comment>
<dbReference type="PROSITE" id="PS51318">
    <property type="entry name" value="TAT"/>
    <property type="match status" value="1"/>
</dbReference>
<keyword evidence="4 7" id="KW-0378">Hydrolase</keyword>
<dbReference type="GO" id="GO:0004222">
    <property type="term" value="F:metalloendopeptidase activity"/>
    <property type="evidence" value="ECO:0007669"/>
    <property type="project" value="InterPro"/>
</dbReference>
<dbReference type="Pfam" id="PF14559">
    <property type="entry name" value="TPR_19"/>
    <property type="match status" value="1"/>
</dbReference>
<sequence>MSLLPPLSGRVRIGRRGLATLSSALLGLLLMGAPVASAPAASQNDYGLPDLGSASGGISSNDEYRIGRAWLRQFRAHVREWDDPITLDWIGSIVRQLAPWSELDERNFIITLVASSQLNAFAVPGGVVGVNTGLFAFAPDRDAFASVLAHELGHLSQHHFARNMERQAETRLPTLAGFLAGMVIAAGGGGSAGIATMAGTQAAAISDQLAYSRRFEQEADRVGIDALSRAGFDPEAMPRMFRAMQRMASLQGGNAPEFLLTHPVTEARIGDTQARADAMQKVTPDPLAQLAYAMIRARALLALNLRQPEQGLTTLREDNPDPDAIAYYQALAAAEHNQVDKALAALDRLHDKHPDLTLISASAVEVARDARRYEEATRRARRLLRLQPDYLPTRLAMAEVALQQDPAAARQQLEDMRRDHPDDPKVWSLASEASGRSGHTAEAFLYRAEFDQLEGRMDKAFAQLKLADEAARKNGDFSMANRISSRREDFKRYRNAIEEF</sequence>
<feature type="binding site" evidence="7">
    <location>
        <position position="216"/>
    </location>
    <ligand>
        <name>Zn(2+)</name>
        <dbReference type="ChEBI" id="CHEBI:29105"/>
        <note>catalytic</note>
    </ligand>
</feature>
<dbReference type="EC" id="3.4.-.-" evidence="7"/>
<evidence type="ECO:0000259" key="8">
    <source>
        <dbReference type="Pfam" id="PF01435"/>
    </source>
</evidence>
<dbReference type="Proteomes" id="UP001170481">
    <property type="component" value="Unassembled WGS sequence"/>
</dbReference>
<proteinExistence type="inferred from homology"/>
<dbReference type="GO" id="GO:0051603">
    <property type="term" value="P:proteolysis involved in protein catabolic process"/>
    <property type="evidence" value="ECO:0007669"/>
    <property type="project" value="TreeGrafter"/>
</dbReference>
<keyword evidence="2 7" id="KW-0479">Metal-binding</keyword>
<evidence type="ECO:0000256" key="4">
    <source>
        <dbReference type="ARBA" id="ARBA00022801"/>
    </source>
</evidence>
<comment type="cofactor">
    <cofactor evidence="7">
        <name>Zn(2+)</name>
        <dbReference type="ChEBI" id="CHEBI:29105"/>
    </cofactor>
    <text evidence="7">Binds 1 zinc ion per subunit.</text>
</comment>
<dbReference type="CDD" id="cd07324">
    <property type="entry name" value="M48C_Oma1-like"/>
    <property type="match status" value="1"/>
</dbReference>
<dbReference type="InterPro" id="IPR006311">
    <property type="entry name" value="TAT_signal"/>
</dbReference>
<evidence type="ECO:0000256" key="6">
    <source>
        <dbReference type="ARBA" id="ARBA00023049"/>
    </source>
</evidence>
<dbReference type="EMBL" id="JAUORK010000010">
    <property type="protein sequence ID" value="MDO6672272.1"/>
    <property type="molecule type" value="Genomic_DNA"/>
</dbReference>
<dbReference type="InterPro" id="IPR001915">
    <property type="entry name" value="Peptidase_M48"/>
</dbReference>
<dbReference type="Pfam" id="PF01435">
    <property type="entry name" value="Peptidase_M48"/>
    <property type="match status" value="1"/>
</dbReference>
<keyword evidence="6 7" id="KW-0482">Metalloprotease</keyword>
<dbReference type="HAMAP" id="MF_00997">
    <property type="entry name" value="Protease_BepA"/>
    <property type="match status" value="1"/>
</dbReference>
<evidence type="ECO:0000256" key="1">
    <source>
        <dbReference type="ARBA" id="ARBA00022670"/>
    </source>
</evidence>
<keyword evidence="5 7" id="KW-0862">Zinc</keyword>
<name>A0AAP4TXL9_9GAMM</name>
<keyword evidence="7" id="KW-0574">Periplasm</keyword>
<dbReference type="PANTHER" id="PTHR22726">
    <property type="entry name" value="METALLOENDOPEPTIDASE OMA1"/>
    <property type="match status" value="1"/>
</dbReference>
<dbReference type="GO" id="GO:0016020">
    <property type="term" value="C:membrane"/>
    <property type="evidence" value="ECO:0007669"/>
    <property type="project" value="InterPro"/>
</dbReference>
<protein>
    <recommendedName>
        <fullName evidence="7">Putative beta-barrel assembly-enhancing protease</fullName>
        <ecNumber evidence="7">3.4.-.-</ecNumber>
    </recommendedName>
</protein>
<feature type="binding site" evidence="7">
    <location>
        <position position="154"/>
    </location>
    <ligand>
        <name>Zn(2+)</name>
        <dbReference type="ChEBI" id="CHEBI:29105"/>
        <note>catalytic</note>
    </ligand>
</feature>
<evidence type="ECO:0000256" key="2">
    <source>
        <dbReference type="ARBA" id="ARBA00022723"/>
    </source>
</evidence>
<feature type="domain" description="Peptidase M48" evidence="8">
    <location>
        <begin position="88"/>
        <end position="273"/>
    </location>
</feature>
<evidence type="ECO:0000313" key="9">
    <source>
        <dbReference type="EMBL" id="MDO6672272.1"/>
    </source>
</evidence>
<feature type="binding site" evidence="7">
    <location>
        <position position="150"/>
    </location>
    <ligand>
        <name>Zn(2+)</name>
        <dbReference type="ChEBI" id="CHEBI:29105"/>
        <note>catalytic</note>
    </ligand>
</feature>
<dbReference type="InterPro" id="IPR030873">
    <property type="entry name" value="Protease_BepA"/>
</dbReference>
<evidence type="ECO:0000256" key="5">
    <source>
        <dbReference type="ARBA" id="ARBA00022833"/>
    </source>
</evidence>
<comment type="similarity">
    <text evidence="7">Belongs to the peptidase M48 family. BepA subfamily.</text>
</comment>
<feature type="active site" evidence="7">
    <location>
        <position position="151"/>
    </location>
</feature>
<dbReference type="AlphaFoldDB" id="A0AAP4TXL9"/>
<dbReference type="PANTHER" id="PTHR22726:SF1">
    <property type="entry name" value="METALLOENDOPEPTIDASE OMA1, MITOCHONDRIAL"/>
    <property type="match status" value="1"/>
</dbReference>
<dbReference type="RefSeq" id="WP_216061409.1">
    <property type="nucleotide sequence ID" value="NZ_JAHKQM010000025.1"/>
</dbReference>
<evidence type="ECO:0000313" key="10">
    <source>
        <dbReference type="Proteomes" id="UP001170481"/>
    </source>
</evidence>
<dbReference type="GO" id="GO:0042597">
    <property type="term" value="C:periplasmic space"/>
    <property type="evidence" value="ECO:0007669"/>
    <property type="project" value="UniProtKB-SubCell"/>
</dbReference>